<keyword evidence="4" id="KW-0732">Signal</keyword>
<sequence>MRACPPGAECRGRRIGARASPAGSFDGKGIDMKQRLDLNGTWQYQPLAWTVMHADGSIGESTENLPPPGEMELPMNWQLRGLDSFDGRVRFTRSFIYPPLEADKRVFLIFRGVDYFADVTLNGHHLGRHAGYFQPFEFEITDVIRAGENFLQVDVDCPKEEPGAVWPDHKWLIKGILSHWDARPGSWDPETGQEKNSGGIWGDIYIETRPAAFVTNVRAASILTPREAPSSLFSSVETEISGLQAIVRVELDVDSTKEGHGTIRVSLDHHTVERELSVKRGQTHCLLLVQIADPRLWWPWDIGEPYLYTLTVELDLPGQEQSSWSTEFGIRAIKFDPKTGEWTINGRRFFVRGTNVVPTLWLGEYNATMIERDIELLKAAFINGVRVCVHINRDEFYTACDRAGIIVWQDFALQWGYTTDPRFAQEAARQVQEMVNHLYNHACIALWCTQNESSLHNKLVLNPVLAQAAAQCDSSRYVRATSEFVEHAYPGWYWGHVRDYITLPGAPILTEFGAQALPSAAEVRQMRGGDRWPPDWRGLAYHDFQYDQTFHVAGINIGESLEEFVENSQRYQAELLKFAIERYRRHKYTQIGGLFQFMFMDCWPSITWSVLSYARVPKLGYYALQRAYQPVLIGADLQRDKILLGRDLGSHERPFQFVCWLVNDRHTRLQDCHLAVRLCRGDAVYAAVERTLPVVDADSVSDLGLITFDLPKDLSLGAYELELLVYQQGTVISRNFYEVQIVGPASDGD</sequence>
<dbReference type="SUPFAM" id="SSF51445">
    <property type="entry name" value="(Trans)glycosidases"/>
    <property type="match status" value="1"/>
</dbReference>
<dbReference type="InterPro" id="IPR006102">
    <property type="entry name" value="Ig-like_GH2"/>
</dbReference>
<dbReference type="PANTHER" id="PTHR43730:SF1">
    <property type="entry name" value="BETA-MANNOSIDASE"/>
    <property type="match status" value="1"/>
</dbReference>
<organism evidence="10">
    <name type="scientific">Caldilinea aerophila</name>
    <dbReference type="NCBI Taxonomy" id="133453"/>
    <lineage>
        <taxon>Bacteria</taxon>
        <taxon>Bacillati</taxon>
        <taxon>Chloroflexota</taxon>
        <taxon>Caldilineae</taxon>
        <taxon>Caldilineales</taxon>
        <taxon>Caldilineaceae</taxon>
        <taxon>Caldilinea</taxon>
    </lineage>
</organism>
<dbReference type="EMBL" id="DSMG01000077">
    <property type="protein sequence ID" value="HDX31248.1"/>
    <property type="molecule type" value="Genomic_DNA"/>
</dbReference>
<dbReference type="InterPro" id="IPR013783">
    <property type="entry name" value="Ig-like_fold"/>
</dbReference>
<dbReference type="InterPro" id="IPR017853">
    <property type="entry name" value="GH"/>
</dbReference>
<protein>
    <recommendedName>
        <fullName evidence="3">beta-mannosidase</fullName>
        <ecNumber evidence="3">3.2.1.25</ecNumber>
    </recommendedName>
</protein>
<evidence type="ECO:0000259" key="9">
    <source>
        <dbReference type="Pfam" id="PF22666"/>
    </source>
</evidence>
<reference evidence="10" key="1">
    <citation type="journal article" date="2020" name="mSystems">
        <title>Genome- and Community-Level Interaction Insights into Carbon Utilization and Element Cycling Functions of Hydrothermarchaeota in Hydrothermal Sediment.</title>
        <authorList>
            <person name="Zhou Z."/>
            <person name="Liu Y."/>
            <person name="Xu W."/>
            <person name="Pan J."/>
            <person name="Luo Z.H."/>
            <person name="Li M."/>
        </authorList>
    </citation>
    <scope>NUCLEOTIDE SEQUENCE [LARGE SCALE GENOMIC DNA]</scope>
    <source>
        <strain evidence="10">SpSt-289</strain>
    </source>
</reference>
<feature type="domain" description="Glycoside hydrolase family 2 catalytic" evidence="8">
    <location>
        <begin position="340"/>
        <end position="483"/>
    </location>
</feature>
<dbReference type="InterPro" id="IPR036156">
    <property type="entry name" value="Beta-gal/glucu_dom_sf"/>
</dbReference>
<dbReference type="InterPro" id="IPR008979">
    <property type="entry name" value="Galactose-bd-like_sf"/>
</dbReference>
<name>A0A7C1JWA2_9CHLR</name>
<comment type="caution">
    <text evidence="10">The sequence shown here is derived from an EMBL/GenBank/DDBJ whole genome shotgun (WGS) entry which is preliminary data.</text>
</comment>
<comment type="catalytic activity">
    <reaction evidence="1">
        <text>Hydrolysis of terminal, non-reducing beta-D-mannose residues in beta-D-mannosides.</text>
        <dbReference type="EC" id="3.2.1.25"/>
    </reaction>
</comment>
<feature type="domain" description="Glycoside hydrolase family 2 immunoglobulin-like beta-sandwich" evidence="7">
    <location>
        <begin position="236"/>
        <end position="331"/>
    </location>
</feature>
<dbReference type="SUPFAM" id="SSF49785">
    <property type="entry name" value="Galactose-binding domain-like"/>
    <property type="match status" value="1"/>
</dbReference>
<evidence type="ECO:0000256" key="2">
    <source>
        <dbReference type="ARBA" id="ARBA00007401"/>
    </source>
</evidence>
<gene>
    <name evidence="10" type="ORF">ENQ20_07100</name>
</gene>
<dbReference type="Gene3D" id="2.60.120.260">
    <property type="entry name" value="Galactose-binding domain-like"/>
    <property type="match status" value="1"/>
</dbReference>
<dbReference type="AlphaFoldDB" id="A0A7C1JWA2"/>
<dbReference type="Pfam" id="PF02836">
    <property type="entry name" value="Glyco_hydro_2_C"/>
    <property type="match status" value="1"/>
</dbReference>
<dbReference type="GO" id="GO:0006516">
    <property type="term" value="P:glycoprotein catabolic process"/>
    <property type="evidence" value="ECO:0007669"/>
    <property type="project" value="TreeGrafter"/>
</dbReference>
<evidence type="ECO:0000256" key="3">
    <source>
        <dbReference type="ARBA" id="ARBA00012754"/>
    </source>
</evidence>
<dbReference type="Pfam" id="PF22666">
    <property type="entry name" value="Glyco_hydro_2_N2"/>
    <property type="match status" value="1"/>
</dbReference>
<dbReference type="SUPFAM" id="SSF49303">
    <property type="entry name" value="beta-Galactosidase/glucuronidase domain"/>
    <property type="match status" value="1"/>
</dbReference>
<proteinExistence type="inferred from homology"/>
<dbReference type="InterPro" id="IPR006103">
    <property type="entry name" value="Glyco_hydro_2_cat"/>
</dbReference>
<dbReference type="Pfam" id="PF00703">
    <property type="entry name" value="Glyco_hydro_2"/>
    <property type="match status" value="1"/>
</dbReference>
<evidence type="ECO:0000259" key="8">
    <source>
        <dbReference type="Pfam" id="PF02836"/>
    </source>
</evidence>
<evidence type="ECO:0000256" key="6">
    <source>
        <dbReference type="ARBA" id="ARBA00023295"/>
    </source>
</evidence>
<keyword evidence="6" id="KW-0326">Glycosidase</keyword>
<dbReference type="InterPro" id="IPR054593">
    <property type="entry name" value="Beta-mannosidase-like_N2"/>
</dbReference>
<accession>A0A7C1JWA2</accession>
<evidence type="ECO:0000256" key="5">
    <source>
        <dbReference type="ARBA" id="ARBA00022801"/>
    </source>
</evidence>
<evidence type="ECO:0000259" key="7">
    <source>
        <dbReference type="Pfam" id="PF00703"/>
    </source>
</evidence>
<evidence type="ECO:0000256" key="1">
    <source>
        <dbReference type="ARBA" id="ARBA00000829"/>
    </source>
</evidence>
<feature type="domain" description="Beta-mannosidase-like galactose-binding" evidence="9">
    <location>
        <begin position="91"/>
        <end position="161"/>
    </location>
</feature>
<dbReference type="Gene3D" id="2.60.40.10">
    <property type="entry name" value="Immunoglobulins"/>
    <property type="match status" value="1"/>
</dbReference>
<dbReference type="PANTHER" id="PTHR43730">
    <property type="entry name" value="BETA-MANNOSIDASE"/>
    <property type="match status" value="1"/>
</dbReference>
<evidence type="ECO:0000313" key="10">
    <source>
        <dbReference type="EMBL" id="HDX31248.1"/>
    </source>
</evidence>
<dbReference type="GO" id="GO:0004567">
    <property type="term" value="F:beta-mannosidase activity"/>
    <property type="evidence" value="ECO:0007669"/>
    <property type="project" value="UniProtKB-EC"/>
</dbReference>
<dbReference type="EC" id="3.2.1.25" evidence="3"/>
<comment type="similarity">
    <text evidence="2">Belongs to the glycosyl hydrolase 2 family.</text>
</comment>
<keyword evidence="5" id="KW-0378">Hydrolase</keyword>
<dbReference type="InterPro" id="IPR050887">
    <property type="entry name" value="Beta-mannosidase_GH2"/>
</dbReference>
<evidence type="ECO:0000256" key="4">
    <source>
        <dbReference type="ARBA" id="ARBA00022729"/>
    </source>
</evidence>
<dbReference type="Gene3D" id="3.20.20.80">
    <property type="entry name" value="Glycosidases"/>
    <property type="match status" value="1"/>
</dbReference>
<dbReference type="GO" id="GO:0005975">
    <property type="term" value="P:carbohydrate metabolic process"/>
    <property type="evidence" value="ECO:0007669"/>
    <property type="project" value="InterPro"/>
</dbReference>